<dbReference type="SUPFAM" id="SSF47413">
    <property type="entry name" value="lambda repressor-like DNA-binding domains"/>
    <property type="match status" value="1"/>
</dbReference>
<dbReference type="EMBL" id="QJSW01000002">
    <property type="protein sequence ID" value="PYE51499.1"/>
    <property type="molecule type" value="Genomic_DNA"/>
</dbReference>
<evidence type="ECO:0000313" key="5">
    <source>
        <dbReference type="Proteomes" id="UP000509327"/>
    </source>
</evidence>
<dbReference type="PROSITE" id="PS50943">
    <property type="entry name" value="HTH_CROC1"/>
    <property type="match status" value="1"/>
</dbReference>
<dbReference type="Proteomes" id="UP000509327">
    <property type="component" value="Chromosome"/>
</dbReference>
<dbReference type="AlphaFoldDB" id="A0A2V4WT06"/>
<keyword evidence="5" id="KW-1185">Reference proteome</keyword>
<dbReference type="InterPro" id="IPR001387">
    <property type="entry name" value="Cro/C1-type_HTH"/>
</dbReference>
<dbReference type="OrthoDB" id="2663258at2"/>
<sequence length="91" mass="10273">MEVKNLKRWTEIKESLDYDSEVRKKMIALSAKLCVAILRKQTDEGISNTDLALKAQVSEKSIVDLTEDDNVPSIEVLIKLALALDMELKII</sequence>
<name>A0A2V4WT06_PAEBA</name>
<evidence type="ECO:0000313" key="4">
    <source>
        <dbReference type="Proteomes" id="UP000247790"/>
    </source>
</evidence>
<evidence type="ECO:0000313" key="2">
    <source>
        <dbReference type="EMBL" id="PYE51499.1"/>
    </source>
</evidence>
<dbReference type="RefSeq" id="WP_110894578.1">
    <property type="nucleotide sequence ID" value="NZ_CP054614.1"/>
</dbReference>
<dbReference type="InterPro" id="IPR010982">
    <property type="entry name" value="Lambda_DNA-bd_dom_sf"/>
</dbReference>
<reference evidence="3 5" key="2">
    <citation type="submission" date="2020-06" db="EMBL/GenBank/DDBJ databases">
        <title>Complete genome of Paenibacillus barcinonensis KACC11450.</title>
        <authorList>
            <person name="Kim M."/>
            <person name="Park Y.-J."/>
            <person name="Shin J.-H."/>
        </authorList>
    </citation>
    <scope>NUCLEOTIDE SEQUENCE [LARGE SCALE GENOMIC DNA]</scope>
    <source>
        <strain evidence="3 5">KACC11450</strain>
    </source>
</reference>
<protein>
    <submittedName>
        <fullName evidence="2">Helix-turn-helix protein</fullName>
    </submittedName>
    <submittedName>
        <fullName evidence="3">Helix-turn-helix transcriptional regulator</fullName>
    </submittedName>
</protein>
<reference evidence="2 4" key="1">
    <citation type="submission" date="2018-06" db="EMBL/GenBank/DDBJ databases">
        <title>Genomic Encyclopedia of Type Strains, Phase III (KMG-III): the genomes of soil and plant-associated and newly described type strains.</title>
        <authorList>
            <person name="Whitman W."/>
        </authorList>
    </citation>
    <scope>NUCLEOTIDE SEQUENCE [LARGE SCALE GENOMIC DNA]</scope>
    <source>
        <strain evidence="2 4">CECT 7022</strain>
    </source>
</reference>
<dbReference type="EMBL" id="CP054614">
    <property type="protein sequence ID" value="QKS55882.1"/>
    <property type="molecule type" value="Genomic_DNA"/>
</dbReference>
<proteinExistence type="predicted"/>
<evidence type="ECO:0000259" key="1">
    <source>
        <dbReference type="PROSITE" id="PS50943"/>
    </source>
</evidence>
<accession>A0A2V4WT06</accession>
<dbReference type="Proteomes" id="UP000247790">
    <property type="component" value="Unassembled WGS sequence"/>
</dbReference>
<dbReference type="Gene3D" id="1.10.260.40">
    <property type="entry name" value="lambda repressor-like DNA-binding domains"/>
    <property type="match status" value="1"/>
</dbReference>
<feature type="domain" description="HTH cro/C1-type" evidence="1">
    <location>
        <begin position="35"/>
        <end position="91"/>
    </location>
</feature>
<dbReference type="Pfam" id="PF01381">
    <property type="entry name" value="HTH_3"/>
    <property type="match status" value="1"/>
</dbReference>
<evidence type="ECO:0000313" key="3">
    <source>
        <dbReference type="EMBL" id="QKS55882.1"/>
    </source>
</evidence>
<gene>
    <name evidence="2" type="ORF">DFQ00_102293</name>
    <name evidence="3" type="ORF">HUB98_05740</name>
</gene>
<organism evidence="2 4">
    <name type="scientific">Paenibacillus barcinonensis</name>
    <dbReference type="NCBI Taxonomy" id="198119"/>
    <lineage>
        <taxon>Bacteria</taxon>
        <taxon>Bacillati</taxon>
        <taxon>Bacillota</taxon>
        <taxon>Bacilli</taxon>
        <taxon>Bacillales</taxon>
        <taxon>Paenibacillaceae</taxon>
        <taxon>Paenibacillus</taxon>
    </lineage>
</organism>
<dbReference type="GO" id="GO:0003677">
    <property type="term" value="F:DNA binding"/>
    <property type="evidence" value="ECO:0007669"/>
    <property type="project" value="InterPro"/>
</dbReference>